<keyword evidence="4" id="KW-1185">Reference proteome</keyword>
<dbReference type="PANTHER" id="PTHR43156">
    <property type="entry name" value="STAGE II SPORULATION PROTEIN E-RELATED"/>
    <property type="match status" value="1"/>
</dbReference>
<dbReference type="InterPro" id="IPR052016">
    <property type="entry name" value="Bact_Sigma-Reg"/>
</dbReference>
<dbReference type="Pfam" id="PF07228">
    <property type="entry name" value="SpoIIE"/>
    <property type="match status" value="1"/>
</dbReference>
<dbReference type="PANTHER" id="PTHR43156:SF2">
    <property type="entry name" value="STAGE II SPORULATION PROTEIN E"/>
    <property type="match status" value="1"/>
</dbReference>
<dbReference type="InterPro" id="IPR036457">
    <property type="entry name" value="PPM-type-like_dom_sf"/>
</dbReference>
<organism evidence="3 4">
    <name type="scientific">Solitalea koreensis</name>
    <dbReference type="NCBI Taxonomy" id="543615"/>
    <lineage>
        <taxon>Bacteria</taxon>
        <taxon>Pseudomonadati</taxon>
        <taxon>Bacteroidota</taxon>
        <taxon>Sphingobacteriia</taxon>
        <taxon>Sphingobacteriales</taxon>
        <taxon>Sphingobacteriaceae</taxon>
        <taxon>Solitalea</taxon>
    </lineage>
</organism>
<sequence>MNQANDQQDILELLIKRQVELNSLLEITRAVNSNQSKETLFQMTELILRNQLRVGKLRIFSHLGASWTQPISYGVQVLDDDELAELIFMVCSYQTVTLLDTSSPAILSDFQLLIPVAYKNQILGYVLLGKYDVSNAEQVEIDVKLIQTIINVIMVAAENRHLYEERLQKERLQRDLEVASEAQEMLLPRKLPDNERISMAATYMPHRNIGGDYYDYIELSKDEFMFCVADVSGKGIAAALLMANFQASVRTLAFQHQPLDILMQNINRAIFDITHGEKHITLFLGYYNLATRTLRYVNSGHNAPVLYNGTEIKELKTGSMMIGIFEELPFVKVGTEQLPSGSVVLNYTDGLIEFDQEETDVFNEEDVAKFLLEHHELGPKVLNALLIDKIQSMFIRHRHDDDITLLTFKTF</sequence>
<dbReference type="GO" id="GO:0016791">
    <property type="term" value="F:phosphatase activity"/>
    <property type="evidence" value="ECO:0007669"/>
    <property type="project" value="TreeGrafter"/>
</dbReference>
<dbReference type="SMART" id="SM00331">
    <property type="entry name" value="PP2C_SIG"/>
    <property type="match status" value="1"/>
</dbReference>
<gene>
    <name evidence="3" type="ORF">SAMN06265350_101317</name>
</gene>
<dbReference type="SUPFAM" id="SSF55781">
    <property type="entry name" value="GAF domain-like"/>
    <property type="match status" value="1"/>
</dbReference>
<evidence type="ECO:0000256" key="1">
    <source>
        <dbReference type="ARBA" id="ARBA00022801"/>
    </source>
</evidence>
<protein>
    <submittedName>
        <fullName evidence="3">Sigma-B regulation protein RsbU (Phosphoserine phosphatase)</fullName>
    </submittedName>
</protein>
<dbReference type="InterPro" id="IPR001932">
    <property type="entry name" value="PPM-type_phosphatase-like_dom"/>
</dbReference>
<name>A0A521AQW1_9SPHI</name>
<dbReference type="SUPFAM" id="SSF81606">
    <property type="entry name" value="PP2C-like"/>
    <property type="match status" value="1"/>
</dbReference>
<accession>A0A521AQW1</accession>
<evidence type="ECO:0000259" key="2">
    <source>
        <dbReference type="SMART" id="SM00331"/>
    </source>
</evidence>
<dbReference type="Proteomes" id="UP000315971">
    <property type="component" value="Unassembled WGS sequence"/>
</dbReference>
<reference evidence="3 4" key="1">
    <citation type="submission" date="2017-05" db="EMBL/GenBank/DDBJ databases">
        <authorList>
            <person name="Varghese N."/>
            <person name="Submissions S."/>
        </authorList>
    </citation>
    <scope>NUCLEOTIDE SEQUENCE [LARGE SCALE GENOMIC DNA]</scope>
    <source>
        <strain evidence="3 4">DSM 21342</strain>
    </source>
</reference>
<keyword evidence="1" id="KW-0378">Hydrolase</keyword>
<dbReference type="EMBL" id="FXSZ01000001">
    <property type="protein sequence ID" value="SMO37040.1"/>
    <property type="molecule type" value="Genomic_DNA"/>
</dbReference>
<dbReference type="Gene3D" id="3.60.40.10">
    <property type="entry name" value="PPM-type phosphatase domain"/>
    <property type="match status" value="1"/>
</dbReference>
<dbReference type="AlphaFoldDB" id="A0A521AQW1"/>
<evidence type="ECO:0000313" key="4">
    <source>
        <dbReference type="Proteomes" id="UP000315971"/>
    </source>
</evidence>
<proteinExistence type="predicted"/>
<dbReference type="OrthoDB" id="9763484at2"/>
<evidence type="ECO:0000313" key="3">
    <source>
        <dbReference type="EMBL" id="SMO37040.1"/>
    </source>
</evidence>
<feature type="domain" description="PPM-type phosphatase" evidence="2">
    <location>
        <begin position="194"/>
        <end position="410"/>
    </location>
</feature>
<dbReference type="RefSeq" id="WP_142600878.1">
    <property type="nucleotide sequence ID" value="NZ_FXSZ01000001.1"/>
</dbReference>